<evidence type="ECO:0000259" key="2">
    <source>
        <dbReference type="Pfam" id="PF22747"/>
    </source>
</evidence>
<reference evidence="3 4" key="1">
    <citation type="submission" date="2018-03" db="EMBL/GenBank/DDBJ databases">
        <title>Genomic Encyclopedia of Archaeal and Bacterial Type Strains, Phase II (KMG-II): from individual species to whole genera.</title>
        <authorList>
            <person name="Goeker M."/>
        </authorList>
    </citation>
    <scope>NUCLEOTIDE SEQUENCE [LARGE SCALE GENOMIC DNA]</scope>
    <source>
        <strain evidence="3 4">DSM 45211</strain>
    </source>
</reference>
<evidence type="ECO:0000259" key="1">
    <source>
        <dbReference type="Pfam" id="PF09862"/>
    </source>
</evidence>
<proteinExistence type="predicted"/>
<organism evidence="3 4">
    <name type="scientific">Haloactinopolyspora alba</name>
    <dbReference type="NCBI Taxonomy" id="648780"/>
    <lineage>
        <taxon>Bacteria</taxon>
        <taxon>Bacillati</taxon>
        <taxon>Actinomycetota</taxon>
        <taxon>Actinomycetes</taxon>
        <taxon>Jiangellales</taxon>
        <taxon>Jiangellaceae</taxon>
        <taxon>Haloactinopolyspora</taxon>
    </lineage>
</organism>
<gene>
    <name evidence="3" type="ORF">CLV30_12729</name>
</gene>
<feature type="domain" description="DUF2089" evidence="2">
    <location>
        <begin position="16"/>
        <end position="45"/>
    </location>
</feature>
<accession>A0A2P8DFU9</accession>
<dbReference type="Proteomes" id="UP000243528">
    <property type="component" value="Unassembled WGS sequence"/>
</dbReference>
<dbReference type="Pfam" id="PF09862">
    <property type="entry name" value="DUF2089"/>
    <property type="match status" value="1"/>
</dbReference>
<feature type="domain" description="DUF2089" evidence="1">
    <location>
        <begin position="49"/>
        <end position="95"/>
    </location>
</feature>
<protein>
    <recommendedName>
        <fullName evidence="5">DUF2089 domain-containing protein</fullName>
    </recommendedName>
</protein>
<evidence type="ECO:0008006" key="5">
    <source>
        <dbReference type="Google" id="ProtNLM"/>
    </source>
</evidence>
<dbReference type="OrthoDB" id="9797643at2"/>
<sequence>MPARTHEHLHQAPGDCPVCGSELQVTRLGCESCGTELSGRFASCAYCSLAAQDQKILGTFLVSRGNMRELARELGVSYPTARQRFAELLERLGLEVEGGSTEHATEHTDREAVLRRLAAGELDLDEATALLR</sequence>
<keyword evidence="4" id="KW-1185">Reference proteome</keyword>
<evidence type="ECO:0000313" key="4">
    <source>
        <dbReference type="Proteomes" id="UP000243528"/>
    </source>
</evidence>
<dbReference type="AlphaFoldDB" id="A0A2P8DFU9"/>
<dbReference type="Pfam" id="PF22747">
    <property type="entry name" value="Zn_ribbon_DUF2089"/>
    <property type="match status" value="1"/>
</dbReference>
<dbReference type="RefSeq" id="WP_106539721.1">
    <property type="nucleotide sequence ID" value="NZ_PYGE01000027.1"/>
</dbReference>
<comment type="caution">
    <text evidence="3">The sequence shown here is derived from an EMBL/GenBank/DDBJ whole genome shotgun (WGS) entry which is preliminary data.</text>
</comment>
<name>A0A2P8DFU9_9ACTN</name>
<dbReference type="InterPro" id="IPR018658">
    <property type="entry name" value="DUF2089"/>
</dbReference>
<dbReference type="InterPro" id="IPR053957">
    <property type="entry name" value="DUF2089_Zn_ribbon"/>
</dbReference>
<evidence type="ECO:0000313" key="3">
    <source>
        <dbReference type="EMBL" id="PSK96088.1"/>
    </source>
</evidence>
<dbReference type="EMBL" id="PYGE01000027">
    <property type="protein sequence ID" value="PSK96088.1"/>
    <property type="molecule type" value="Genomic_DNA"/>
</dbReference>